<feature type="compositionally biased region" description="Polar residues" evidence="1">
    <location>
        <begin position="1"/>
        <end position="24"/>
    </location>
</feature>
<sequence>MDSSYSKLPETTASKQLSFRPESSGQERTDSATIAHFPQSQRDVRGVDDLQRSMPSPSVDPWEMSKDEKTKERTDLNKLLSEFKEYEEELSQELPTHKFPVEPGSSTKGNPDSFRSSLHVDISPKPKPHHVENKETGEDSVNPDQPLLEPVFPKSDPSTEDLKEPQQVTKEKVTKALDKLTPKVVDDLRAQLRNLPVPPDKLASETAEKLKRLAAAGLEILDEFTVDDQGKLSFNCCSKKWAHLGWEGPVFGISFASAVINLSVFIYESYENGVTNEAITKTATALAAAFSSGTMYLKGTVNIVEKIEQWNKERKEAGKSLPRASYESVMKFLSEFQDPDVFVQRTIFAVITSFSVLLDAKNTTLGITKLSGSAVIGTIVGIMNGISEALVPLTQLQSTWDDIFGPLKSVWRGSMHTATQLYDKAASFLGVAYNQSPEEVSRPRPREHRTEQSQTDDSGPSHQPYRPPYLDDSGSVLRRRGKLSPDELTALFDKETPEKSQTARSDDSDQLPGLGKTAADHVQRSSTDIPEPDTFTIKTMRERIAAMSPAERKKYGKECKEYLDNANKITTETSRILNGLPAGSAESRKYAGYLFGFQSAAVLVTGLFVSAVMSVPEKSGFYKDQLEQCMNLISAAVNGTIDPDTFSRNMTEKLQAMELLNATTNGTELDFDGLKEKLTEACHEIGFELSEFPALDNALNIASYSLIALALYQPLKNSFISAVDLFKIIPNWIGGKKPTIKQVVSNLGAIGATAAYLTIIYGVKGGIDYVTGVEKEFGFDTSMFPPGTYALVTALGAIGATLYGGAQSGMETLMQRFEDRYLTERKVKMASNDIPLEVKSHSPGHPPVDPSQMA</sequence>
<accession>A0A081KGU8</accession>
<feature type="region of interest" description="Disordered" evidence="1">
    <location>
        <begin position="833"/>
        <end position="854"/>
    </location>
</feature>
<feature type="transmembrane region" description="Helical" evidence="2">
    <location>
        <begin position="743"/>
        <end position="763"/>
    </location>
</feature>
<gene>
    <name evidence="3" type="ORF">GV64_23985</name>
</gene>
<evidence type="ECO:0000256" key="1">
    <source>
        <dbReference type="SAM" id="MobiDB-lite"/>
    </source>
</evidence>
<feature type="compositionally biased region" description="Basic and acidic residues" evidence="1">
    <location>
        <begin position="439"/>
        <end position="451"/>
    </location>
</feature>
<feature type="compositionally biased region" description="Basic and acidic residues" evidence="1">
    <location>
        <begin position="160"/>
        <end position="170"/>
    </location>
</feature>
<feature type="transmembrane region" description="Helical" evidence="2">
    <location>
        <begin position="783"/>
        <end position="806"/>
    </location>
</feature>
<comment type="caution">
    <text evidence="3">The sequence shown here is derived from an EMBL/GenBank/DDBJ whole genome shotgun (WGS) entry which is preliminary data.</text>
</comment>
<dbReference type="AlphaFoldDB" id="A0A081KGU8"/>
<keyword evidence="2" id="KW-1133">Transmembrane helix</keyword>
<organism evidence="3 4">
    <name type="scientific">Endozoicomonas elysicola</name>
    <dbReference type="NCBI Taxonomy" id="305900"/>
    <lineage>
        <taxon>Bacteria</taxon>
        <taxon>Pseudomonadati</taxon>
        <taxon>Pseudomonadota</taxon>
        <taxon>Gammaproteobacteria</taxon>
        <taxon>Oceanospirillales</taxon>
        <taxon>Endozoicomonadaceae</taxon>
        <taxon>Endozoicomonas</taxon>
    </lineage>
</organism>
<feature type="region of interest" description="Disordered" evidence="1">
    <location>
        <begin position="1"/>
        <end position="170"/>
    </location>
</feature>
<feature type="transmembrane region" description="Helical" evidence="2">
    <location>
        <begin position="590"/>
        <end position="613"/>
    </location>
</feature>
<proteinExistence type="predicted"/>
<feature type="compositionally biased region" description="Polar residues" evidence="1">
    <location>
        <begin position="452"/>
        <end position="461"/>
    </location>
</feature>
<evidence type="ECO:0000313" key="4">
    <source>
        <dbReference type="Proteomes" id="UP000027997"/>
    </source>
</evidence>
<dbReference type="Proteomes" id="UP000027997">
    <property type="component" value="Unassembled WGS sequence"/>
</dbReference>
<reference evidence="3 4" key="1">
    <citation type="submission" date="2014-06" db="EMBL/GenBank/DDBJ databases">
        <title>Whole Genome Sequences of Three Symbiotic Endozoicomonas Bacteria.</title>
        <authorList>
            <person name="Neave M.J."/>
            <person name="Apprill A."/>
            <person name="Voolstra C.R."/>
        </authorList>
    </citation>
    <scope>NUCLEOTIDE SEQUENCE [LARGE SCALE GENOMIC DNA]</scope>
    <source>
        <strain evidence="3 4">DSM 22380</strain>
    </source>
</reference>
<feature type="region of interest" description="Disordered" evidence="1">
    <location>
        <begin position="435"/>
        <end position="532"/>
    </location>
</feature>
<name>A0A081KGU8_9GAMM</name>
<feature type="compositionally biased region" description="Pro residues" evidence="1">
    <location>
        <begin position="844"/>
        <end position="854"/>
    </location>
</feature>
<keyword evidence="4" id="KW-1185">Reference proteome</keyword>
<keyword evidence="2" id="KW-0812">Transmembrane</keyword>
<feature type="compositionally biased region" description="Basic and acidic residues" evidence="1">
    <location>
        <begin position="63"/>
        <end position="84"/>
    </location>
</feature>
<evidence type="ECO:0000256" key="2">
    <source>
        <dbReference type="SAM" id="Phobius"/>
    </source>
</evidence>
<dbReference type="RefSeq" id="WP_020581916.1">
    <property type="nucleotide sequence ID" value="NZ_JOJP01000001.1"/>
</dbReference>
<dbReference type="STRING" id="305900.GV64_23985"/>
<evidence type="ECO:0000313" key="3">
    <source>
        <dbReference type="EMBL" id="KEI73374.1"/>
    </source>
</evidence>
<feature type="compositionally biased region" description="Polar residues" evidence="1">
    <location>
        <begin position="104"/>
        <end position="116"/>
    </location>
</feature>
<dbReference type="EMBL" id="JOJP01000001">
    <property type="protein sequence ID" value="KEI73374.1"/>
    <property type="molecule type" value="Genomic_DNA"/>
</dbReference>
<keyword evidence="2" id="KW-0472">Membrane</keyword>
<feature type="compositionally biased region" description="Basic and acidic residues" evidence="1">
    <location>
        <begin position="42"/>
        <end position="51"/>
    </location>
</feature>
<protein>
    <submittedName>
        <fullName evidence="3">Uncharacterized protein</fullName>
    </submittedName>
</protein>